<comment type="similarity">
    <text evidence="1">Belongs to the sulfotransferase 1 family.</text>
</comment>
<accession>A0A7L3BHJ4</accession>
<dbReference type="Proteomes" id="UP000536260">
    <property type="component" value="Unassembled WGS sequence"/>
</dbReference>
<keyword evidence="1 3" id="KW-0808">Transferase</keyword>
<dbReference type="InterPro" id="IPR027417">
    <property type="entry name" value="P-loop_NTPase"/>
</dbReference>
<keyword evidence="4" id="KW-1185">Reference proteome</keyword>
<dbReference type="EMBL" id="VZTO01055046">
    <property type="protein sequence ID" value="NXT30433.1"/>
    <property type="molecule type" value="Genomic_DNA"/>
</dbReference>
<dbReference type="Pfam" id="PF00685">
    <property type="entry name" value="Sulfotransfer_1"/>
    <property type="match status" value="1"/>
</dbReference>
<reference evidence="3 4" key="1">
    <citation type="submission" date="2019-09" db="EMBL/GenBank/DDBJ databases">
        <title>Bird 10,000 Genomes (B10K) Project - Family phase.</title>
        <authorList>
            <person name="Zhang G."/>
        </authorList>
    </citation>
    <scope>NUCLEOTIDE SEQUENCE [LARGE SCALE GENOMIC DNA]</scope>
    <source>
        <strain evidence="3">B10K-DU-003-42</strain>
        <tissue evidence="3">Mixed tissue sample</tissue>
    </source>
</reference>
<feature type="non-terminal residue" evidence="3">
    <location>
        <position position="54"/>
    </location>
</feature>
<evidence type="ECO:0000256" key="1">
    <source>
        <dbReference type="RuleBase" id="RU361155"/>
    </source>
</evidence>
<dbReference type="Gene3D" id="3.40.50.300">
    <property type="entry name" value="P-loop containing nucleotide triphosphate hydrolases"/>
    <property type="match status" value="1"/>
</dbReference>
<dbReference type="GO" id="GO:0008146">
    <property type="term" value="F:sulfotransferase activity"/>
    <property type="evidence" value="ECO:0007669"/>
    <property type="project" value="InterPro"/>
</dbReference>
<dbReference type="InterPro" id="IPR000863">
    <property type="entry name" value="Sulfotransferase_dom"/>
</dbReference>
<dbReference type="EC" id="2.8.2.-" evidence="1"/>
<evidence type="ECO:0000313" key="4">
    <source>
        <dbReference type="Proteomes" id="UP000536260"/>
    </source>
</evidence>
<feature type="non-terminal residue" evidence="3">
    <location>
        <position position="1"/>
    </location>
</feature>
<sequence length="54" mass="6055">RLCRFLGRELGPGALEAVVTNASFVTMSRNPMSNFSRSPPFLLDLRRGDFLRKG</sequence>
<evidence type="ECO:0000313" key="3">
    <source>
        <dbReference type="EMBL" id="NXT30433.1"/>
    </source>
</evidence>
<dbReference type="SUPFAM" id="SSF52540">
    <property type="entry name" value="P-loop containing nucleoside triphosphate hydrolases"/>
    <property type="match status" value="1"/>
</dbReference>
<gene>
    <name evidence="3" type="primary">Sult2b1_1</name>
    <name evidence="3" type="ORF">SYRPAR_R14419</name>
</gene>
<evidence type="ECO:0000259" key="2">
    <source>
        <dbReference type="Pfam" id="PF00685"/>
    </source>
</evidence>
<proteinExistence type="inferred from homology"/>
<dbReference type="AlphaFoldDB" id="A0A7L3BHJ4"/>
<protein>
    <recommendedName>
        <fullName evidence="1">Sulfotransferase</fullName>
        <ecNumber evidence="1">2.8.2.-</ecNumber>
    </recommendedName>
</protein>
<feature type="domain" description="Sulfotransferase" evidence="2">
    <location>
        <begin position="1"/>
        <end position="54"/>
    </location>
</feature>
<name>A0A7L3BHJ4_9AVES</name>
<comment type="caution">
    <text evidence="3">The sequence shown here is derived from an EMBL/GenBank/DDBJ whole genome shotgun (WGS) entry which is preliminary data.</text>
</comment>
<organism evidence="3 4">
    <name type="scientific">Syrrhaptes paradoxus</name>
    <name type="common">Pallas's sandgrouse</name>
    <dbReference type="NCBI Taxonomy" id="302527"/>
    <lineage>
        <taxon>Eukaryota</taxon>
        <taxon>Metazoa</taxon>
        <taxon>Chordata</taxon>
        <taxon>Craniata</taxon>
        <taxon>Vertebrata</taxon>
        <taxon>Euteleostomi</taxon>
        <taxon>Archelosauria</taxon>
        <taxon>Archosauria</taxon>
        <taxon>Dinosauria</taxon>
        <taxon>Saurischia</taxon>
        <taxon>Theropoda</taxon>
        <taxon>Coelurosauria</taxon>
        <taxon>Aves</taxon>
        <taxon>Neognathae</taxon>
        <taxon>Neoaves</taxon>
        <taxon>Columbimorphae</taxon>
        <taxon>Pterocliformes</taxon>
        <taxon>Pteroclidae</taxon>
        <taxon>Syrrhaptes</taxon>
    </lineage>
</organism>